<feature type="domain" description="Endonuclease/exonuclease/phosphatase" evidence="1">
    <location>
        <begin position="37"/>
        <end position="188"/>
    </location>
</feature>
<dbReference type="Gene3D" id="3.60.10.10">
    <property type="entry name" value="Endonuclease/exonuclease/phosphatase"/>
    <property type="match status" value="1"/>
</dbReference>
<dbReference type="GO" id="GO:0003824">
    <property type="term" value="F:catalytic activity"/>
    <property type="evidence" value="ECO:0007669"/>
    <property type="project" value="InterPro"/>
</dbReference>
<reference evidence="2" key="1">
    <citation type="submission" date="2020-04" db="EMBL/GenBank/DDBJ databases">
        <authorList>
            <person name="Alioto T."/>
            <person name="Alioto T."/>
            <person name="Gomez Garrido J."/>
        </authorList>
    </citation>
    <scope>NUCLEOTIDE SEQUENCE</scope>
    <source>
        <strain evidence="2">A484AB</strain>
    </source>
</reference>
<sequence length="197" mass="22510">AADINILVETALCSNDNDDDYSLEGFDLFRNDIEPQIVTRTPYGSAIYIKNLLDCITLPFRYNYNKVEITITVINHPSSNGHQGIHIVSIYRSPTKVKFSQFIEALDHLQTTQLVNQRAIVFGDFNVDLSKNSHEHKALLSNMVQSKGYTQLITNCTTDYQTQIDHIYTNIPRLIYTSGILESYYSDHKPIFACIRL</sequence>
<evidence type="ECO:0000259" key="1">
    <source>
        <dbReference type="Pfam" id="PF03372"/>
    </source>
</evidence>
<comment type="caution">
    <text evidence="2">The sequence shown here is derived from an EMBL/GenBank/DDBJ whole genome shotgun (WGS) entry which is preliminary data.</text>
</comment>
<accession>A0A6S7JGU4</accession>
<dbReference type="Pfam" id="PF03372">
    <property type="entry name" value="Exo_endo_phos"/>
    <property type="match status" value="1"/>
</dbReference>
<protein>
    <recommendedName>
        <fullName evidence="1">Endonuclease/exonuclease/phosphatase domain-containing protein</fullName>
    </recommendedName>
</protein>
<name>A0A6S7JGU4_PARCT</name>
<feature type="non-terminal residue" evidence="2">
    <location>
        <position position="1"/>
    </location>
</feature>
<dbReference type="Proteomes" id="UP001152795">
    <property type="component" value="Unassembled WGS sequence"/>
</dbReference>
<dbReference type="SUPFAM" id="SSF56219">
    <property type="entry name" value="DNase I-like"/>
    <property type="match status" value="1"/>
</dbReference>
<dbReference type="PANTHER" id="PTHR33776:SF4">
    <property type="entry name" value="ENDONUCLEASE_EXONUCLEASE_PHOSPHATASE DOMAIN-CONTAINING PROTEIN"/>
    <property type="match status" value="1"/>
</dbReference>
<proteinExistence type="predicted"/>
<dbReference type="EMBL" id="CACRXK020017779">
    <property type="protein sequence ID" value="CAB4031615.1"/>
    <property type="molecule type" value="Genomic_DNA"/>
</dbReference>
<organism evidence="2 3">
    <name type="scientific">Paramuricea clavata</name>
    <name type="common">Red gorgonian</name>
    <name type="synonym">Violescent sea-whip</name>
    <dbReference type="NCBI Taxonomy" id="317549"/>
    <lineage>
        <taxon>Eukaryota</taxon>
        <taxon>Metazoa</taxon>
        <taxon>Cnidaria</taxon>
        <taxon>Anthozoa</taxon>
        <taxon>Octocorallia</taxon>
        <taxon>Malacalcyonacea</taxon>
        <taxon>Plexauridae</taxon>
        <taxon>Paramuricea</taxon>
    </lineage>
</organism>
<gene>
    <name evidence="2" type="ORF">PACLA_8A009055</name>
</gene>
<dbReference type="OrthoDB" id="410381at2759"/>
<evidence type="ECO:0000313" key="3">
    <source>
        <dbReference type="Proteomes" id="UP001152795"/>
    </source>
</evidence>
<dbReference type="AlphaFoldDB" id="A0A6S7JGU4"/>
<dbReference type="InterPro" id="IPR005135">
    <property type="entry name" value="Endo/exonuclease/phosphatase"/>
</dbReference>
<dbReference type="PANTHER" id="PTHR33776">
    <property type="entry name" value="ENDO/EXONUCLEASE/PHOSPHATASE DOMAIN-CONTAINING PROTEIN"/>
    <property type="match status" value="1"/>
</dbReference>
<keyword evidence="3" id="KW-1185">Reference proteome</keyword>
<dbReference type="InterPro" id="IPR036691">
    <property type="entry name" value="Endo/exonu/phosph_ase_sf"/>
</dbReference>
<evidence type="ECO:0000313" key="2">
    <source>
        <dbReference type="EMBL" id="CAB4031615.1"/>
    </source>
</evidence>